<sequence length="867" mass="97506">MTTVNPSSEILEALGDKENTPIRRSHRKRKSNRKFADMSNIDSQNAISGKNKTIARKIGSRNTGAKSENNVFSNREVVEKENATASLRSSVSSRDACEKEDRAAEGISIEPQTPASSSSECFSSPMVTKVDSECSRISKQCLSVRSPPLSTAQMERCRTTHSNGQTPTSILRRRCAPAKEGYVYDGTTREADAVDPTSNCHFESLLAFAASTSSPTKTCDSSKGIAPSLLSSPPKQVELDLEALGNRLKELFPKQFSRVVGRAGRRPRNIQRSIVTFGSPPPPCILPRLIGCYTMYRDSQRRQHHARLKLFVNDDDSLLMSNDLVDRPTKICRKDSTADQEEATAAESLYPIHNLLNKLVHLEWTVLAGHEHRDEQEGKNIPSPTAATSSANSALAKAISNCQNGEHQRKRRVQFAAFDDSAVVRAPSDVLEGSYKPQDDCITALTDLLDVVEELFPRAICSASSLPKSKYCAASRSVRDFVFYLNNEFRSQHHDKICAKSLIAIENQNIPIERIQKAANAYSRDLNSLLHPEGKTVKKLLPVAMTREPRADNDELVVPVSIRTLEEFIRIRPLSWEHRLANTSAQLVRYWLRTLMNPIPERSDLQTKTDQWNSRLYDCVRLTNQSDEQEFSIEISTSIDDDGSSCSTFDDDKLSSLLSNALAHLYGYLGFGSSPLLERDSWKDKLDRVIPDEECCASIVCQEGFGSRSSPVCLDEEDWQELEEHLRAGSDFCAFHRRALFIERLLTIVAKKKWGDHWNDTVHSAAKKLARLACSNAIQPEDLHLILLGIPVNGLLDRLQQDILPLSRKRYEIVRANLRKTEKNFRLGFSSTKRKKMYQPRIGELEMNWTEWLHPDTKFPSISLRES</sequence>
<feature type="compositionally biased region" description="Basic residues" evidence="1">
    <location>
        <begin position="23"/>
        <end position="33"/>
    </location>
</feature>
<dbReference type="Proteomes" id="UP000291116">
    <property type="component" value="Unassembled WGS sequence"/>
</dbReference>
<keyword evidence="3" id="KW-1185">Reference proteome</keyword>
<feature type="compositionally biased region" description="Polar residues" evidence="1">
    <location>
        <begin position="60"/>
        <end position="71"/>
    </location>
</feature>
<name>A0A448ZJK9_9STRA</name>
<feature type="region of interest" description="Disordered" evidence="1">
    <location>
        <begin position="371"/>
        <end position="390"/>
    </location>
</feature>
<dbReference type="AlphaFoldDB" id="A0A448ZJK9"/>
<evidence type="ECO:0000256" key="1">
    <source>
        <dbReference type="SAM" id="MobiDB-lite"/>
    </source>
</evidence>
<accession>A0A448ZJK9</accession>
<gene>
    <name evidence="2" type="ORF">PSNMU_V1.4_AUG-EV-PASAV3_0091850</name>
</gene>
<reference evidence="2 3" key="1">
    <citation type="submission" date="2019-01" db="EMBL/GenBank/DDBJ databases">
        <authorList>
            <person name="Ferrante I. M."/>
        </authorList>
    </citation>
    <scope>NUCLEOTIDE SEQUENCE [LARGE SCALE GENOMIC DNA]</scope>
    <source>
        <strain evidence="2 3">B856</strain>
    </source>
</reference>
<evidence type="ECO:0000313" key="3">
    <source>
        <dbReference type="Proteomes" id="UP000291116"/>
    </source>
</evidence>
<dbReference type="OrthoDB" id="10577154at2759"/>
<proteinExistence type="predicted"/>
<feature type="compositionally biased region" description="Basic and acidic residues" evidence="1">
    <location>
        <begin position="95"/>
        <end position="104"/>
    </location>
</feature>
<protein>
    <submittedName>
        <fullName evidence="2">Uncharacterized protein</fullName>
    </submittedName>
</protein>
<feature type="region of interest" description="Disordered" evidence="1">
    <location>
        <begin position="83"/>
        <end position="123"/>
    </location>
</feature>
<organism evidence="2 3">
    <name type="scientific">Pseudo-nitzschia multistriata</name>
    <dbReference type="NCBI Taxonomy" id="183589"/>
    <lineage>
        <taxon>Eukaryota</taxon>
        <taxon>Sar</taxon>
        <taxon>Stramenopiles</taxon>
        <taxon>Ochrophyta</taxon>
        <taxon>Bacillariophyta</taxon>
        <taxon>Bacillariophyceae</taxon>
        <taxon>Bacillariophycidae</taxon>
        <taxon>Bacillariales</taxon>
        <taxon>Bacillariaceae</taxon>
        <taxon>Pseudo-nitzschia</taxon>
    </lineage>
</organism>
<evidence type="ECO:0000313" key="2">
    <source>
        <dbReference type="EMBL" id="VEU42230.1"/>
    </source>
</evidence>
<dbReference type="EMBL" id="CAACVS010000426">
    <property type="protein sequence ID" value="VEU42230.1"/>
    <property type="molecule type" value="Genomic_DNA"/>
</dbReference>
<feature type="region of interest" description="Disordered" evidence="1">
    <location>
        <begin position="1"/>
        <end position="71"/>
    </location>
</feature>
<feature type="compositionally biased region" description="Polar residues" evidence="1">
    <location>
        <begin position="40"/>
        <end position="51"/>
    </location>
</feature>
<feature type="compositionally biased region" description="Polar residues" evidence="1">
    <location>
        <begin position="83"/>
        <end position="93"/>
    </location>
</feature>